<keyword evidence="2" id="KW-1185">Reference proteome</keyword>
<protein>
    <submittedName>
        <fullName evidence="1">Uncharacterized protein</fullName>
    </submittedName>
</protein>
<dbReference type="HOGENOM" id="CLU_2170423_0_0_1"/>
<evidence type="ECO:0000313" key="1">
    <source>
        <dbReference type="EMBL" id="KIL63896.1"/>
    </source>
</evidence>
<accession>A0A0C2X3U2</accession>
<sequence>MAYGFNLVPNTLAVAVANCKLKRQLAVMRKRVPSCCERDVNEATRAEPGVKTGLFCLICHQVLRRARDMRYEMRRCNLPLGGQHDRVTSACRKLITSKTRFSAPMGRPAG</sequence>
<organism evidence="1 2">
    <name type="scientific">Amanita muscaria (strain Koide BX008)</name>
    <dbReference type="NCBI Taxonomy" id="946122"/>
    <lineage>
        <taxon>Eukaryota</taxon>
        <taxon>Fungi</taxon>
        <taxon>Dikarya</taxon>
        <taxon>Basidiomycota</taxon>
        <taxon>Agaricomycotina</taxon>
        <taxon>Agaricomycetes</taxon>
        <taxon>Agaricomycetidae</taxon>
        <taxon>Agaricales</taxon>
        <taxon>Pluteineae</taxon>
        <taxon>Amanitaceae</taxon>
        <taxon>Amanita</taxon>
    </lineage>
</organism>
<gene>
    <name evidence="1" type="ORF">M378DRAFT_163833</name>
</gene>
<dbReference type="InParanoid" id="A0A0C2X3U2"/>
<dbReference type="EMBL" id="KN818254">
    <property type="protein sequence ID" value="KIL63896.1"/>
    <property type="molecule type" value="Genomic_DNA"/>
</dbReference>
<reference evidence="1 2" key="1">
    <citation type="submission" date="2014-04" db="EMBL/GenBank/DDBJ databases">
        <title>Evolutionary Origins and Diversification of the Mycorrhizal Mutualists.</title>
        <authorList>
            <consortium name="DOE Joint Genome Institute"/>
            <consortium name="Mycorrhizal Genomics Consortium"/>
            <person name="Kohler A."/>
            <person name="Kuo A."/>
            <person name="Nagy L.G."/>
            <person name="Floudas D."/>
            <person name="Copeland A."/>
            <person name="Barry K.W."/>
            <person name="Cichocki N."/>
            <person name="Veneault-Fourrey C."/>
            <person name="LaButti K."/>
            <person name="Lindquist E.A."/>
            <person name="Lipzen A."/>
            <person name="Lundell T."/>
            <person name="Morin E."/>
            <person name="Murat C."/>
            <person name="Riley R."/>
            <person name="Ohm R."/>
            <person name="Sun H."/>
            <person name="Tunlid A."/>
            <person name="Henrissat B."/>
            <person name="Grigoriev I.V."/>
            <person name="Hibbett D.S."/>
            <person name="Martin F."/>
        </authorList>
    </citation>
    <scope>NUCLEOTIDE SEQUENCE [LARGE SCALE GENOMIC DNA]</scope>
    <source>
        <strain evidence="1 2">Koide BX008</strain>
    </source>
</reference>
<proteinExistence type="predicted"/>
<evidence type="ECO:0000313" key="2">
    <source>
        <dbReference type="Proteomes" id="UP000054549"/>
    </source>
</evidence>
<name>A0A0C2X3U2_AMAMK</name>
<dbReference type="Proteomes" id="UP000054549">
    <property type="component" value="Unassembled WGS sequence"/>
</dbReference>
<dbReference type="AlphaFoldDB" id="A0A0C2X3U2"/>